<comment type="caution">
    <text evidence="2">The sequence shown here is derived from an EMBL/GenBank/DDBJ whole genome shotgun (WGS) entry which is preliminary data.</text>
</comment>
<evidence type="ECO:0000256" key="1">
    <source>
        <dbReference type="SAM" id="MobiDB-lite"/>
    </source>
</evidence>
<accession>A0ABN9T2K1</accession>
<protein>
    <submittedName>
        <fullName evidence="2">Uncharacterized protein</fullName>
    </submittedName>
</protein>
<keyword evidence="3" id="KW-1185">Reference proteome</keyword>
<organism evidence="2 3">
    <name type="scientific">Prorocentrum cordatum</name>
    <dbReference type="NCBI Taxonomy" id="2364126"/>
    <lineage>
        <taxon>Eukaryota</taxon>
        <taxon>Sar</taxon>
        <taxon>Alveolata</taxon>
        <taxon>Dinophyceae</taxon>
        <taxon>Prorocentrales</taxon>
        <taxon>Prorocentraceae</taxon>
        <taxon>Prorocentrum</taxon>
    </lineage>
</organism>
<sequence>MFHHEFTRVGDPGSICFKRSPPKSSAFVPDGARSPNWWNAVSDALWSRPVRRSGRVANSDVSQTSKLKRKKLEETPGQNTRFEDVRCETDGEPQFDAFCHIMLCHVLRFQEFQQNGCSDPRQASRHP</sequence>
<feature type="region of interest" description="Disordered" evidence="1">
    <location>
        <begin position="53"/>
        <end position="81"/>
    </location>
</feature>
<dbReference type="EMBL" id="CAUYUJ010014277">
    <property type="protein sequence ID" value="CAK0839201.1"/>
    <property type="molecule type" value="Genomic_DNA"/>
</dbReference>
<gene>
    <name evidence="2" type="ORF">PCOR1329_LOCUS34934</name>
</gene>
<proteinExistence type="predicted"/>
<evidence type="ECO:0000313" key="3">
    <source>
        <dbReference type="Proteomes" id="UP001189429"/>
    </source>
</evidence>
<evidence type="ECO:0000313" key="2">
    <source>
        <dbReference type="EMBL" id="CAK0839201.1"/>
    </source>
</evidence>
<reference evidence="2" key="1">
    <citation type="submission" date="2023-10" db="EMBL/GenBank/DDBJ databases">
        <authorList>
            <person name="Chen Y."/>
            <person name="Shah S."/>
            <person name="Dougan E. K."/>
            <person name="Thang M."/>
            <person name="Chan C."/>
        </authorList>
    </citation>
    <scope>NUCLEOTIDE SEQUENCE [LARGE SCALE GENOMIC DNA]</scope>
</reference>
<dbReference type="Proteomes" id="UP001189429">
    <property type="component" value="Unassembled WGS sequence"/>
</dbReference>
<name>A0ABN9T2K1_9DINO</name>